<protein>
    <submittedName>
        <fullName evidence="2">Uncharacterized protein</fullName>
    </submittedName>
</protein>
<dbReference type="AlphaFoldDB" id="A0A2S0U3K5"/>
<reference evidence="2" key="1">
    <citation type="journal article" date="2018" name="Int. J. Biol. Macromol.">
        <title>Characterization and comparative mitogenomic analysis of six newly sequenced mitochondrial genomes from ectomycorrhizal fungi (Russula) and phylogenetic analysis of the Agaricomycetes.</title>
        <authorList>
            <person name="Li Q."/>
            <person name="Wang Q."/>
            <person name="Chen C."/>
            <person name="Jin X."/>
            <person name="Chen Z."/>
            <person name="Xiong C."/>
            <person name="Li P."/>
            <person name="Zhao J."/>
            <person name="Huang W."/>
        </authorList>
    </citation>
    <scope>NUCLEOTIDE SEQUENCE</scope>
</reference>
<name>A0A2S0U3K5_9AGAM</name>
<keyword evidence="2" id="KW-0496">Mitochondrion</keyword>
<proteinExistence type="predicted"/>
<feature type="region of interest" description="Disordered" evidence="1">
    <location>
        <begin position="228"/>
        <end position="254"/>
    </location>
</feature>
<gene>
    <name evidence="2" type="primary">orf382</name>
</gene>
<accession>A0A2S0U3K5</accession>
<evidence type="ECO:0000256" key="1">
    <source>
        <dbReference type="SAM" id="MobiDB-lite"/>
    </source>
</evidence>
<feature type="compositionally biased region" description="Polar residues" evidence="1">
    <location>
        <begin position="239"/>
        <end position="254"/>
    </location>
</feature>
<feature type="region of interest" description="Disordered" evidence="1">
    <location>
        <begin position="161"/>
        <end position="214"/>
    </location>
</feature>
<geneLocation type="mitochondrion" evidence="2"/>
<sequence length="382" mass="43867">MASSSKVNLDSEMNQYFKPDTPQLQELTDFEKTLKAKSIFGKGKEKALEMLDDNDFGLREVTAQLIGENILNFRQQSLLVMAHINTFIAYNKLGRFQNEIIKEGFYRVVRTGLYKISLNSKLYNRWLREEPGVENKIDQFIALEDEIYSNYPEDDTNVQENQLDELSSESNSQATSRSQSPIEVIKSPVETEIDETENLQIETEPSPEPSNSGFNSLLEQIRARRQAMEGSPERVEPTIENTSQPVSTMESTQATVNSRMSLFDAIRARRREDNVVDGAVRENDLVTNDVYKFVNSLNPLSLYTVIPMIVNKDKEDSPYIVLSPSFLVTKYSNFQIIFDYINLKFNESKEDFVLKNNGDKMLVFKIKKVKIDIDQLIKKSDQ</sequence>
<evidence type="ECO:0000313" key="2">
    <source>
        <dbReference type="EMBL" id="AWB36067.1"/>
    </source>
</evidence>
<dbReference type="RefSeq" id="YP_009487165.1">
    <property type="nucleotide sequence ID" value="NC_037773.1"/>
</dbReference>
<organism evidence="2">
    <name type="scientific">Russula compacta</name>
    <dbReference type="NCBI Taxonomy" id="40490"/>
    <lineage>
        <taxon>Eukaryota</taxon>
        <taxon>Fungi</taxon>
        <taxon>Dikarya</taxon>
        <taxon>Basidiomycota</taxon>
        <taxon>Agaricomycotina</taxon>
        <taxon>Agaricomycetes</taxon>
        <taxon>Russulales</taxon>
        <taxon>Russulaceae</taxon>
        <taxon>Russula</taxon>
    </lineage>
</organism>
<dbReference type="GeneID" id="36940480"/>
<feature type="compositionally biased region" description="Polar residues" evidence="1">
    <location>
        <begin position="168"/>
        <end position="181"/>
    </location>
</feature>
<feature type="compositionally biased region" description="Polar residues" evidence="1">
    <location>
        <begin position="198"/>
        <end position="214"/>
    </location>
</feature>
<dbReference type="EMBL" id="MH138072">
    <property type="protein sequence ID" value="AWB36067.1"/>
    <property type="molecule type" value="Genomic_DNA"/>
</dbReference>